<evidence type="ECO:0000313" key="2">
    <source>
        <dbReference type="EMBL" id="CAD5205440.1"/>
    </source>
</evidence>
<protein>
    <submittedName>
        <fullName evidence="2">Uncharacterized protein</fullName>
    </submittedName>
</protein>
<dbReference type="Proteomes" id="UP000614601">
    <property type="component" value="Unassembled WGS sequence"/>
</dbReference>
<name>A0A811JQ23_9BILA</name>
<feature type="compositionally biased region" description="Polar residues" evidence="1">
    <location>
        <begin position="313"/>
        <end position="331"/>
    </location>
</feature>
<feature type="compositionally biased region" description="Basic and acidic residues" evidence="1">
    <location>
        <begin position="269"/>
        <end position="289"/>
    </location>
</feature>
<comment type="caution">
    <text evidence="2">The sequence shown here is derived from an EMBL/GenBank/DDBJ whole genome shotgun (WGS) entry which is preliminary data.</text>
</comment>
<dbReference type="EMBL" id="CAJFCW020000001">
    <property type="protein sequence ID" value="CAG9077416.1"/>
    <property type="molecule type" value="Genomic_DNA"/>
</dbReference>
<keyword evidence="3" id="KW-1185">Reference proteome</keyword>
<feature type="region of interest" description="Disordered" evidence="1">
    <location>
        <begin position="265"/>
        <end position="399"/>
    </location>
</feature>
<organism evidence="2 3">
    <name type="scientific">Bursaphelenchus okinawaensis</name>
    <dbReference type="NCBI Taxonomy" id="465554"/>
    <lineage>
        <taxon>Eukaryota</taxon>
        <taxon>Metazoa</taxon>
        <taxon>Ecdysozoa</taxon>
        <taxon>Nematoda</taxon>
        <taxon>Chromadorea</taxon>
        <taxon>Rhabditida</taxon>
        <taxon>Tylenchina</taxon>
        <taxon>Tylenchomorpha</taxon>
        <taxon>Aphelenchoidea</taxon>
        <taxon>Aphelenchoididae</taxon>
        <taxon>Bursaphelenchus</taxon>
    </lineage>
</organism>
<reference evidence="2" key="1">
    <citation type="submission" date="2020-09" db="EMBL/GenBank/DDBJ databases">
        <authorList>
            <person name="Kikuchi T."/>
        </authorList>
    </citation>
    <scope>NUCLEOTIDE SEQUENCE</scope>
    <source>
        <strain evidence="2">SH1</strain>
    </source>
</reference>
<feature type="compositionally biased region" description="Low complexity" evidence="1">
    <location>
        <begin position="426"/>
        <end position="439"/>
    </location>
</feature>
<proteinExistence type="predicted"/>
<evidence type="ECO:0000313" key="3">
    <source>
        <dbReference type="Proteomes" id="UP000614601"/>
    </source>
</evidence>
<feature type="compositionally biased region" description="Polar residues" evidence="1">
    <location>
        <begin position="368"/>
        <end position="384"/>
    </location>
</feature>
<evidence type="ECO:0000256" key="1">
    <source>
        <dbReference type="SAM" id="MobiDB-lite"/>
    </source>
</evidence>
<dbReference type="EMBL" id="CAJFDH010000001">
    <property type="protein sequence ID" value="CAD5205440.1"/>
    <property type="molecule type" value="Genomic_DNA"/>
</dbReference>
<feature type="compositionally biased region" description="Low complexity" evidence="1">
    <location>
        <begin position="343"/>
        <end position="355"/>
    </location>
</feature>
<gene>
    <name evidence="2" type="ORF">BOKJ2_LOCUS124</name>
</gene>
<accession>A0A811JQ23</accession>
<sequence length="439" mass="49642">MNRDVSSHANKREGPQSIKKRCIYGRTYQVTTTADGTEWCRIGGGYQRLVDLENRMLQLRLKRQEPLNGMTRWSSQDTYILSTDEATPKPKPVEANTRSNFEAKFFPINDTLVDSSPEAMTARRPTVGYYDRNGDIKSQRPSLDSNSALTQNFHDFDSENDIIKDDIQEFTVMDGLQNLAFEDRLKNITLRDSFHHYQLSTPMLSKSQRTEAEQRKSLDETYVVVPRVFSPTKRRRYLPKIPDLSPRKTKKALLGELMNVIKEKTHRAFSRESPLKNDLKEDSQKAHDNNEDDKENQPPLTSPVEKSKSSSSGYQTVKMSTSSIERSTSEGCESMKKIEDGPTSSKCDTTSSKCDATSFRRELISSKYDPTSSRCDPTSSNCDPSSFKCDPSSPVDQEQDCLTRISSSTAQWIRSDEASETPTAKSISRTSVVSSKSHV</sequence>
<dbReference type="Proteomes" id="UP000783686">
    <property type="component" value="Unassembled WGS sequence"/>
</dbReference>
<feature type="region of interest" description="Disordered" evidence="1">
    <location>
        <begin position="413"/>
        <end position="439"/>
    </location>
</feature>
<dbReference type="AlphaFoldDB" id="A0A811JQ23"/>